<evidence type="ECO:0000256" key="5">
    <source>
        <dbReference type="ARBA" id="ARBA00023014"/>
    </source>
</evidence>
<dbReference type="Proteomes" id="UP000759273">
    <property type="component" value="Unassembled WGS sequence"/>
</dbReference>
<keyword evidence="5 6" id="KW-0411">Iron-sulfur</keyword>
<comment type="subunit">
    <text evidence="6">Homodimer.</text>
</comment>
<comment type="similarity">
    <text evidence="6">Belongs to the Mrp/NBP35 ATP-binding proteins family.</text>
</comment>
<dbReference type="GO" id="GO:0005524">
    <property type="term" value="F:ATP binding"/>
    <property type="evidence" value="ECO:0007669"/>
    <property type="project" value="UniProtKB-UniRule"/>
</dbReference>
<evidence type="ECO:0000256" key="3">
    <source>
        <dbReference type="ARBA" id="ARBA00022840"/>
    </source>
</evidence>
<dbReference type="GO" id="GO:0046872">
    <property type="term" value="F:metal ion binding"/>
    <property type="evidence" value="ECO:0007669"/>
    <property type="project" value="UniProtKB-KW"/>
</dbReference>
<reference evidence="8" key="1">
    <citation type="submission" date="2021-02" db="EMBL/GenBank/DDBJ databases">
        <title>Infant gut strain persistence is associated with maternal origin, phylogeny, and functional potential including surface adhesion and iron acquisition.</title>
        <authorList>
            <person name="Lou Y.C."/>
        </authorList>
    </citation>
    <scope>NUCLEOTIDE SEQUENCE</scope>
    <source>
        <strain evidence="8">L3_101_000M1_dasL3_101_000M1_concoct_87</strain>
    </source>
</reference>
<name>A0A943HKX3_9FIRM</name>
<keyword evidence="1 6" id="KW-0479">Metal-binding</keyword>
<keyword evidence="3 6" id="KW-0067">ATP-binding</keyword>
<dbReference type="Gene3D" id="3.40.50.300">
    <property type="entry name" value="P-loop containing nucleotide triphosphate hydrolases"/>
    <property type="match status" value="1"/>
</dbReference>
<dbReference type="CDD" id="cd02037">
    <property type="entry name" value="Mrp_NBP35"/>
    <property type="match status" value="1"/>
</dbReference>
<feature type="compositionally biased region" description="Basic and acidic residues" evidence="7">
    <location>
        <begin position="15"/>
        <end position="28"/>
    </location>
</feature>
<accession>A0A943HKX3</accession>
<evidence type="ECO:0000256" key="4">
    <source>
        <dbReference type="ARBA" id="ARBA00023004"/>
    </source>
</evidence>
<dbReference type="PANTHER" id="PTHR42961">
    <property type="entry name" value="IRON-SULFUR PROTEIN NUBPL"/>
    <property type="match status" value="1"/>
</dbReference>
<dbReference type="EMBL" id="JAGZGG010000065">
    <property type="protein sequence ID" value="MBS5333817.1"/>
    <property type="molecule type" value="Genomic_DNA"/>
</dbReference>
<gene>
    <name evidence="8" type="ORF">KHY36_15010</name>
</gene>
<evidence type="ECO:0000256" key="6">
    <source>
        <dbReference type="HAMAP-Rule" id="MF_02040"/>
    </source>
</evidence>
<organism evidence="8 9">
    <name type="scientific">Subdoligranulum variabile</name>
    <dbReference type="NCBI Taxonomy" id="214851"/>
    <lineage>
        <taxon>Bacteria</taxon>
        <taxon>Bacillati</taxon>
        <taxon>Bacillota</taxon>
        <taxon>Clostridia</taxon>
        <taxon>Eubacteriales</taxon>
        <taxon>Oscillospiraceae</taxon>
        <taxon>Subdoligranulum</taxon>
    </lineage>
</organism>
<dbReference type="HAMAP" id="MF_02040">
    <property type="entry name" value="Mrp_NBP35"/>
    <property type="match status" value="1"/>
</dbReference>
<proteinExistence type="inferred from homology"/>
<dbReference type="GO" id="GO:0140663">
    <property type="term" value="F:ATP-dependent FeS chaperone activity"/>
    <property type="evidence" value="ECO:0007669"/>
    <property type="project" value="InterPro"/>
</dbReference>
<evidence type="ECO:0000313" key="9">
    <source>
        <dbReference type="Proteomes" id="UP000759273"/>
    </source>
</evidence>
<dbReference type="AlphaFoldDB" id="A0A943HKX3"/>
<keyword evidence="6" id="KW-0378">Hydrolase</keyword>
<protein>
    <recommendedName>
        <fullName evidence="6">Iron-sulfur cluster carrier protein</fullName>
    </recommendedName>
</protein>
<dbReference type="GO" id="GO:0051539">
    <property type="term" value="F:4 iron, 4 sulfur cluster binding"/>
    <property type="evidence" value="ECO:0007669"/>
    <property type="project" value="TreeGrafter"/>
</dbReference>
<dbReference type="InterPro" id="IPR027417">
    <property type="entry name" value="P-loop_NTPase"/>
</dbReference>
<sequence length="273" mass="29149">MSECTHDCSSCSASCDHRAPQHEPPHERSRIQKVIGVVSGKGGVGKSMTSAMLAVSMRRLGFKAGVLDADITGPSIPRLFGVKGPATGDGTSINPVCSRTGVEIMSINLLLDDPEAPVVWRGPVIAGAVKQFWQEVVWDVDFLFVDMPPGTGDVPLTVFQTLPVDGIVIVSSPQELVGMIVGKAVQMAQMMHVPILGLVENMSYAVCPDCGKHINVFGDSHVDEIADKYKLPVLAKMPIDPELAKEADAGMIEVFAGDYLDNAARTVAKLLKK</sequence>
<dbReference type="FunFam" id="3.40.50.300:FF:001119">
    <property type="entry name" value="Iron-sulfur cluster carrier protein"/>
    <property type="match status" value="1"/>
</dbReference>
<evidence type="ECO:0000256" key="1">
    <source>
        <dbReference type="ARBA" id="ARBA00022723"/>
    </source>
</evidence>
<comment type="function">
    <text evidence="6">Binds and transfers iron-sulfur (Fe-S) clusters to target apoproteins. Can hydrolyze ATP.</text>
</comment>
<comment type="caution">
    <text evidence="8">The sequence shown here is derived from an EMBL/GenBank/DDBJ whole genome shotgun (WGS) entry which is preliminary data.</text>
</comment>
<evidence type="ECO:0000256" key="7">
    <source>
        <dbReference type="SAM" id="MobiDB-lite"/>
    </source>
</evidence>
<dbReference type="GO" id="GO:0016226">
    <property type="term" value="P:iron-sulfur cluster assembly"/>
    <property type="evidence" value="ECO:0007669"/>
    <property type="project" value="InterPro"/>
</dbReference>
<feature type="region of interest" description="Disordered" evidence="7">
    <location>
        <begin position="1"/>
        <end position="28"/>
    </location>
</feature>
<dbReference type="GO" id="GO:0016887">
    <property type="term" value="F:ATP hydrolysis activity"/>
    <property type="evidence" value="ECO:0007669"/>
    <property type="project" value="UniProtKB-UniRule"/>
</dbReference>
<dbReference type="InterPro" id="IPR019591">
    <property type="entry name" value="Mrp/NBP35_ATP-bd"/>
</dbReference>
<dbReference type="InterPro" id="IPR033756">
    <property type="entry name" value="YlxH/NBP35"/>
</dbReference>
<dbReference type="InterPro" id="IPR044304">
    <property type="entry name" value="NUBPL-like"/>
</dbReference>
<evidence type="ECO:0000313" key="8">
    <source>
        <dbReference type="EMBL" id="MBS5333817.1"/>
    </source>
</evidence>
<feature type="binding site" evidence="6">
    <location>
        <begin position="40"/>
        <end position="47"/>
    </location>
    <ligand>
        <name>ATP</name>
        <dbReference type="ChEBI" id="CHEBI:30616"/>
    </ligand>
</feature>
<dbReference type="Pfam" id="PF10609">
    <property type="entry name" value="ParA"/>
    <property type="match status" value="1"/>
</dbReference>
<evidence type="ECO:0000256" key="2">
    <source>
        <dbReference type="ARBA" id="ARBA00022741"/>
    </source>
</evidence>
<dbReference type="SUPFAM" id="SSF52540">
    <property type="entry name" value="P-loop containing nucleoside triphosphate hydrolases"/>
    <property type="match status" value="1"/>
</dbReference>
<keyword evidence="4 6" id="KW-0408">Iron</keyword>
<dbReference type="PANTHER" id="PTHR42961:SF2">
    <property type="entry name" value="IRON-SULFUR PROTEIN NUBPL"/>
    <property type="match status" value="1"/>
</dbReference>
<keyword evidence="2 6" id="KW-0547">Nucleotide-binding</keyword>